<keyword evidence="1" id="KW-1003">Cell membrane</keyword>
<dbReference type="InterPro" id="IPR001173">
    <property type="entry name" value="Glyco_trans_2-like"/>
</dbReference>
<dbReference type="AlphaFoldDB" id="A0A7T0C3J0"/>
<dbReference type="PANTHER" id="PTHR48090:SF3">
    <property type="entry name" value="UNDECAPRENYL-PHOSPHATE 4-DEOXY-4-FORMAMIDO-L-ARABINOSE TRANSFERASE"/>
    <property type="match status" value="1"/>
</dbReference>
<dbReference type="GO" id="GO:0009103">
    <property type="term" value="P:lipopolysaccharide biosynthetic process"/>
    <property type="evidence" value="ECO:0007669"/>
    <property type="project" value="UniProtKB-KW"/>
</dbReference>
<evidence type="ECO:0000256" key="4">
    <source>
        <dbReference type="ARBA" id="ARBA00022692"/>
    </source>
</evidence>
<protein>
    <submittedName>
        <fullName evidence="9">Glycosyltransferase family 2 protein</fullName>
    </submittedName>
</protein>
<feature type="domain" description="Glycosyltransferase 2-like" evidence="8">
    <location>
        <begin position="15"/>
        <end position="175"/>
    </location>
</feature>
<evidence type="ECO:0000256" key="5">
    <source>
        <dbReference type="ARBA" id="ARBA00022985"/>
    </source>
</evidence>
<evidence type="ECO:0000256" key="1">
    <source>
        <dbReference type="ARBA" id="ARBA00022475"/>
    </source>
</evidence>
<evidence type="ECO:0000313" key="9">
    <source>
        <dbReference type="EMBL" id="QPJ65843.1"/>
    </source>
</evidence>
<dbReference type="Proteomes" id="UP000594464">
    <property type="component" value="Chromosome"/>
</dbReference>
<dbReference type="GO" id="GO:0099621">
    <property type="term" value="F:undecaprenyl-phosphate 4-deoxy-4-formamido-L-arabinose transferase activity"/>
    <property type="evidence" value="ECO:0007669"/>
    <property type="project" value="TreeGrafter"/>
</dbReference>
<organism evidence="9 10">
    <name type="scientific">Candidatus Nitrohelix vancouverensis</name>
    <dbReference type="NCBI Taxonomy" id="2705534"/>
    <lineage>
        <taxon>Bacteria</taxon>
        <taxon>Pseudomonadati</taxon>
        <taxon>Nitrospinota/Tectimicrobiota group</taxon>
        <taxon>Nitrospinota</taxon>
        <taxon>Nitrospinia</taxon>
        <taxon>Nitrospinales</taxon>
        <taxon>Nitrospinaceae</taxon>
        <taxon>Candidatus Nitrohelix</taxon>
    </lineage>
</organism>
<dbReference type="Pfam" id="PF00535">
    <property type="entry name" value="Glycos_transf_2"/>
    <property type="match status" value="1"/>
</dbReference>
<sequence>MNASTEKTSNAIDLSVVIPLYNERENLVPLEEKLFSALSPLDLDYEIILIDDGSRDGSAYLVRQLQKSNPKIRLIRFGHNHGQTAAFAAGFEAARGDIIVTLDADLQNNPEDIPLLLEQMDKFDVACGWRHKRNDPWVRKVSSKIANAVRNYLSDESIADTGCSLKAFRRRCFDKVKLYKGLHRFFPTIMKMEGFTVTQVKVGHYPRIHGVSKYNISNRLWASLLDLLAIRWMKKRIINYDIIEED</sequence>
<reference evidence="10" key="1">
    <citation type="submission" date="2020-02" db="EMBL/GenBank/DDBJ databases">
        <title>Genomic and physiological characterization of two novel Nitrospinaceae genera.</title>
        <authorList>
            <person name="Mueller A.J."/>
            <person name="Jung M.-Y."/>
            <person name="Strachan C.R."/>
            <person name="Herbold C.W."/>
            <person name="Kirkegaard R.H."/>
            <person name="Daims H."/>
        </authorList>
    </citation>
    <scope>NUCLEOTIDE SEQUENCE [LARGE SCALE GENOMIC DNA]</scope>
</reference>
<name>A0A7T0C3J0_9BACT</name>
<evidence type="ECO:0000256" key="7">
    <source>
        <dbReference type="ARBA" id="ARBA00023136"/>
    </source>
</evidence>
<dbReference type="Gene3D" id="3.90.550.10">
    <property type="entry name" value="Spore Coat Polysaccharide Biosynthesis Protein SpsA, Chain A"/>
    <property type="match status" value="1"/>
</dbReference>
<dbReference type="EMBL" id="CP048620">
    <property type="protein sequence ID" value="QPJ65843.1"/>
    <property type="molecule type" value="Genomic_DNA"/>
</dbReference>
<evidence type="ECO:0000313" key="10">
    <source>
        <dbReference type="Proteomes" id="UP000594464"/>
    </source>
</evidence>
<dbReference type="GO" id="GO:0005886">
    <property type="term" value="C:plasma membrane"/>
    <property type="evidence" value="ECO:0007669"/>
    <property type="project" value="TreeGrafter"/>
</dbReference>
<dbReference type="SUPFAM" id="SSF53448">
    <property type="entry name" value="Nucleotide-diphospho-sugar transferases"/>
    <property type="match status" value="1"/>
</dbReference>
<evidence type="ECO:0000256" key="6">
    <source>
        <dbReference type="ARBA" id="ARBA00022989"/>
    </source>
</evidence>
<keyword evidence="4" id="KW-0812">Transmembrane</keyword>
<evidence type="ECO:0000256" key="2">
    <source>
        <dbReference type="ARBA" id="ARBA00022676"/>
    </source>
</evidence>
<dbReference type="CDD" id="cd04187">
    <property type="entry name" value="DPM1_like_bac"/>
    <property type="match status" value="1"/>
</dbReference>
<keyword evidence="5" id="KW-0448">Lipopolysaccharide biosynthesis</keyword>
<proteinExistence type="predicted"/>
<evidence type="ECO:0000259" key="8">
    <source>
        <dbReference type="Pfam" id="PF00535"/>
    </source>
</evidence>
<dbReference type="KEGG" id="nva:G3M78_10750"/>
<dbReference type="InterPro" id="IPR050256">
    <property type="entry name" value="Glycosyltransferase_2"/>
</dbReference>
<accession>A0A7T0C3J0</accession>
<dbReference type="InterPro" id="IPR029044">
    <property type="entry name" value="Nucleotide-diphossugar_trans"/>
</dbReference>
<gene>
    <name evidence="9" type="ORF">G3M78_10750</name>
</gene>
<keyword evidence="3 9" id="KW-0808">Transferase</keyword>
<evidence type="ECO:0000256" key="3">
    <source>
        <dbReference type="ARBA" id="ARBA00022679"/>
    </source>
</evidence>
<dbReference type="PANTHER" id="PTHR48090">
    <property type="entry name" value="UNDECAPRENYL-PHOSPHATE 4-DEOXY-4-FORMAMIDO-L-ARABINOSE TRANSFERASE-RELATED"/>
    <property type="match status" value="1"/>
</dbReference>
<keyword evidence="2" id="KW-0328">Glycosyltransferase</keyword>
<keyword evidence="6" id="KW-1133">Transmembrane helix</keyword>
<keyword evidence="7" id="KW-0472">Membrane</keyword>